<organism evidence="1 2">
    <name type="scientific">Plesiomonas shigelloides</name>
    <name type="common">Aeromonas shigelloides</name>
    <dbReference type="NCBI Taxonomy" id="703"/>
    <lineage>
        <taxon>Bacteria</taxon>
        <taxon>Pseudomonadati</taxon>
        <taxon>Pseudomonadota</taxon>
        <taxon>Gammaproteobacteria</taxon>
        <taxon>Enterobacterales</taxon>
        <taxon>Enterobacteriaceae</taxon>
        <taxon>Plesiomonas</taxon>
    </lineage>
</organism>
<dbReference type="EMBL" id="JAFNAA010000005">
    <property type="protein sequence ID" value="MBO1107844.1"/>
    <property type="molecule type" value="Genomic_DNA"/>
</dbReference>
<dbReference type="Pfam" id="PF04379">
    <property type="entry name" value="DUF525"/>
    <property type="match status" value="1"/>
</dbReference>
<reference evidence="1" key="1">
    <citation type="submission" date="2021-03" db="EMBL/GenBank/DDBJ databases">
        <title>Plesiomonas shigelloides zfcc0051, isolated from zebrafish feces.</title>
        <authorList>
            <person name="Vanderhoek Z."/>
            <person name="Gaulke C."/>
        </authorList>
    </citation>
    <scope>NUCLEOTIDE SEQUENCE</scope>
    <source>
        <strain evidence="1">Zfcc0051</strain>
    </source>
</reference>
<dbReference type="NCBIfam" id="NF003967">
    <property type="entry name" value="PRK05461.1"/>
    <property type="match status" value="1"/>
</dbReference>
<dbReference type="SUPFAM" id="SSF110069">
    <property type="entry name" value="ApaG-like"/>
    <property type="match status" value="1"/>
</dbReference>
<dbReference type="InterPro" id="IPR023065">
    <property type="entry name" value="Uncharacterised_ApaG"/>
</dbReference>
<dbReference type="AlphaFoldDB" id="A0A1A9B0N7"/>
<dbReference type="PANTHER" id="PTHR14289">
    <property type="entry name" value="F-BOX ONLY PROTEIN 3"/>
    <property type="match status" value="1"/>
</dbReference>
<dbReference type="KEGG" id="pshi:SAMEA2665130_2678"/>
<comment type="caution">
    <text evidence="1">The sequence shown here is derived from an EMBL/GenBank/DDBJ whole genome shotgun (WGS) entry which is preliminary data.</text>
</comment>
<gene>
    <name evidence="1" type="primary">apaG</name>
    <name evidence="1" type="ORF">J2R62_06350</name>
</gene>
<dbReference type="InterPro" id="IPR007474">
    <property type="entry name" value="ApaG_domain"/>
</dbReference>
<dbReference type="PANTHER" id="PTHR14289:SF16">
    <property type="entry name" value="POLYMERASE DELTA-INTERACTING PROTEIN 2"/>
    <property type="match status" value="1"/>
</dbReference>
<accession>A0A1A9B0N7</accession>
<dbReference type="HAMAP" id="MF_00791">
    <property type="entry name" value="ApaG"/>
    <property type="match status" value="1"/>
</dbReference>
<dbReference type="InterPro" id="IPR036767">
    <property type="entry name" value="ApaG_sf"/>
</dbReference>
<dbReference type="Gene3D" id="2.60.40.1470">
    <property type="entry name" value="ApaG domain"/>
    <property type="match status" value="1"/>
</dbReference>
<dbReference type="RefSeq" id="WP_010864712.1">
    <property type="nucleotide sequence ID" value="NZ_CP027852.1"/>
</dbReference>
<proteinExistence type="inferred from homology"/>
<protein>
    <submittedName>
        <fullName evidence="1">Co2+/Mg2+ efflux protein ApaG</fullName>
    </submittedName>
</protein>
<name>A0A1A9B0N7_PLESH</name>
<dbReference type="PROSITE" id="PS51087">
    <property type="entry name" value="APAG"/>
    <property type="match status" value="1"/>
</dbReference>
<dbReference type="Proteomes" id="UP000664658">
    <property type="component" value="Unassembled WGS sequence"/>
</dbReference>
<evidence type="ECO:0000313" key="2">
    <source>
        <dbReference type="Proteomes" id="UP000664658"/>
    </source>
</evidence>
<dbReference type="GO" id="GO:0070987">
    <property type="term" value="P:error-free translesion synthesis"/>
    <property type="evidence" value="ECO:0007669"/>
    <property type="project" value="TreeGrafter"/>
</dbReference>
<sequence>MQEPTEQARVAVSVEVQPAYVEAQSAPELARFVFTYTVTLHNQSALTLQLRRRYWLLTDANGQQTDIEGEGVVGEQPVLAPGSCYRYTSGTVLPTPVGTLQGHYLMSTPDGHTYQVPIPVFRLAIPHLIQ</sequence>
<evidence type="ECO:0000313" key="1">
    <source>
        <dbReference type="EMBL" id="MBO1107844.1"/>
    </source>
</evidence>